<organism evidence="2 3">
    <name type="scientific">Ditylenchus dipsaci</name>
    <dbReference type="NCBI Taxonomy" id="166011"/>
    <lineage>
        <taxon>Eukaryota</taxon>
        <taxon>Metazoa</taxon>
        <taxon>Ecdysozoa</taxon>
        <taxon>Nematoda</taxon>
        <taxon>Chromadorea</taxon>
        <taxon>Rhabditida</taxon>
        <taxon>Tylenchina</taxon>
        <taxon>Tylenchomorpha</taxon>
        <taxon>Sphaerularioidea</taxon>
        <taxon>Anguinidae</taxon>
        <taxon>Anguininae</taxon>
        <taxon>Ditylenchus</taxon>
    </lineage>
</organism>
<evidence type="ECO:0000256" key="1">
    <source>
        <dbReference type="SAM" id="MobiDB-lite"/>
    </source>
</evidence>
<evidence type="ECO:0000313" key="3">
    <source>
        <dbReference type="WBParaSite" id="jg5237"/>
    </source>
</evidence>
<dbReference type="AlphaFoldDB" id="A0A915EGY8"/>
<reference evidence="3" key="1">
    <citation type="submission" date="2022-11" db="UniProtKB">
        <authorList>
            <consortium name="WormBaseParasite"/>
        </authorList>
    </citation>
    <scope>IDENTIFICATION</scope>
</reference>
<sequence>MLSQPTCSLGSSGREGEMLLLPPPLIIPAEWWMKGLLAESFLAKRRCGIGKDFAPSSIQRKWQIVRSQVIISRRITFIVRPKSCAVLTEEDAIEINCQFCCRRNALRSQKTENFQWKECSTKTKKLLQGTEFVRYCLANANNTEISVTSLLLPAFSQMTINFEHADAKKCEKFNGGVQAVGLRGQPYIANEKIRPQQYQEEKKDVMSKALLKEMYIGCKTAEGAEKRYLPLLKPLPLYLLYTRSNREFLHKAVQAVDVVDSGVQVLVDASEDAEAATPFPNSSEMSVTSSISHTSSSSRNFF</sequence>
<dbReference type="WBParaSite" id="jg5237">
    <property type="protein sequence ID" value="jg5237"/>
    <property type="gene ID" value="jg5237"/>
</dbReference>
<feature type="region of interest" description="Disordered" evidence="1">
    <location>
        <begin position="276"/>
        <end position="302"/>
    </location>
</feature>
<accession>A0A915EGY8</accession>
<evidence type="ECO:0000313" key="2">
    <source>
        <dbReference type="Proteomes" id="UP000887574"/>
    </source>
</evidence>
<dbReference type="Proteomes" id="UP000887574">
    <property type="component" value="Unplaced"/>
</dbReference>
<name>A0A915EGY8_9BILA</name>
<proteinExistence type="predicted"/>
<keyword evidence="2" id="KW-1185">Reference proteome</keyword>
<protein>
    <submittedName>
        <fullName evidence="3">Vitellogenin</fullName>
    </submittedName>
</protein>
<feature type="compositionally biased region" description="Low complexity" evidence="1">
    <location>
        <begin position="282"/>
        <end position="302"/>
    </location>
</feature>